<evidence type="ECO:0000313" key="2">
    <source>
        <dbReference type="EMBL" id="GAA4804123.1"/>
    </source>
</evidence>
<keyword evidence="1" id="KW-0812">Transmembrane</keyword>
<dbReference type="RefSeq" id="WP_345304515.1">
    <property type="nucleotide sequence ID" value="NZ_BAABJE010000018.1"/>
</dbReference>
<feature type="transmembrane region" description="Helical" evidence="1">
    <location>
        <begin position="76"/>
        <end position="94"/>
    </location>
</feature>
<organism evidence="2 3">
    <name type="scientific">Lysobacter hankyongensis</name>
    <dbReference type="NCBI Taxonomy" id="1176535"/>
    <lineage>
        <taxon>Bacteria</taxon>
        <taxon>Pseudomonadati</taxon>
        <taxon>Pseudomonadota</taxon>
        <taxon>Gammaproteobacteria</taxon>
        <taxon>Lysobacterales</taxon>
        <taxon>Lysobacteraceae</taxon>
        <taxon>Lysobacter</taxon>
    </lineage>
</organism>
<evidence type="ECO:0008006" key="4">
    <source>
        <dbReference type="Google" id="ProtNLM"/>
    </source>
</evidence>
<gene>
    <name evidence="2" type="ORF">GCM10023307_33590</name>
</gene>
<name>A0ABP9C7D6_9GAMM</name>
<protein>
    <recommendedName>
        <fullName evidence="4">MFS transporter permease</fullName>
    </recommendedName>
</protein>
<feature type="transmembrane region" description="Helical" evidence="1">
    <location>
        <begin position="142"/>
        <end position="162"/>
    </location>
</feature>
<feature type="transmembrane region" description="Helical" evidence="1">
    <location>
        <begin position="182"/>
        <end position="204"/>
    </location>
</feature>
<feature type="transmembrane region" description="Helical" evidence="1">
    <location>
        <begin position="47"/>
        <end position="64"/>
    </location>
</feature>
<dbReference type="EMBL" id="BAABJE010000018">
    <property type="protein sequence ID" value="GAA4804123.1"/>
    <property type="molecule type" value="Genomic_DNA"/>
</dbReference>
<keyword evidence="1" id="KW-0472">Membrane</keyword>
<reference evidence="3" key="1">
    <citation type="journal article" date="2019" name="Int. J. Syst. Evol. Microbiol.">
        <title>The Global Catalogue of Microorganisms (GCM) 10K type strain sequencing project: providing services to taxonomists for standard genome sequencing and annotation.</title>
        <authorList>
            <consortium name="The Broad Institute Genomics Platform"/>
            <consortium name="The Broad Institute Genome Sequencing Center for Infectious Disease"/>
            <person name="Wu L."/>
            <person name="Ma J."/>
        </authorList>
    </citation>
    <scope>NUCLEOTIDE SEQUENCE [LARGE SCALE GENOMIC DNA]</scope>
    <source>
        <strain evidence="3">JCM 18204</strain>
    </source>
</reference>
<evidence type="ECO:0000313" key="3">
    <source>
        <dbReference type="Proteomes" id="UP001499959"/>
    </source>
</evidence>
<feature type="transmembrane region" description="Helical" evidence="1">
    <location>
        <begin position="114"/>
        <end position="130"/>
    </location>
</feature>
<comment type="caution">
    <text evidence="2">The sequence shown here is derived from an EMBL/GenBank/DDBJ whole genome shotgun (WGS) entry which is preliminary data.</text>
</comment>
<keyword evidence="1" id="KW-1133">Transmembrane helix</keyword>
<dbReference type="Proteomes" id="UP001499959">
    <property type="component" value="Unassembled WGS sequence"/>
</dbReference>
<accession>A0ABP9C7D6</accession>
<proteinExistence type="predicted"/>
<sequence length="210" mass="23579">MHEQNDRGQAQAADNPYAPPAARIAEIADSGIAATPARFYVVAPTKAALLMFATFGFYTLYWFWRHWKLHKIDKRLDIWPVPRAIFSIFFAHSLYNEFDYRIVRSGQRHRWSPGGWATLYVVAAIGGRILDRLPETVISLHASVLLLIVVLSCSTLSIYHAQRAANIACGDPAAEANRRLTLANYVWLGIGALWWALVALGTLLPEETMQ</sequence>
<evidence type="ECO:0000256" key="1">
    <source>
        <dbReference type="SAM" id="Phobius"/>
    </source>
</evidence>
<keyword evidence="3" id="KW-1185">Reference proteome</keyword>